<protein>
    <submittedName>
        <fullName evidence="1">Uncharacterized protein</fullName>
    </submittedName>
</protein>
<dbReference type="EMBL" id="LDAU01000172">
    <property type="protein sequence ID" value="KRX01248.1"/>
    <property type="molecule type" value="Genomic_DNA"/>
</dbReference>
<evidence type="ECO:0000313" key="1">
    <source>
        <dbReference type="EMBL" id="KRX01248.1"/>
    </source>
</evidence>
<name>A0A0V0QGK5_PSEPJ</name>
<organism evidence="1 2">
    <name type="scientific">Pseudocohnilembus persalinus</name>
    <name type="common">Ciliate</name>
    <dbReference type="NCBI Taxonomy" id="266149"/>
    <lineage>
        <taxon>Eukaryota</taxon>
        <taxon>Sar</taxon>
        <taxon>Alveolata</taxon>
        <taxon>Ciliophora</taxon>
        <taxon>Intramacronucleata</taxon>
        <taxon>Oligohymenophorea</taxon>
        <taxon>Scuticociliatia</taxon>
        <taxon>Philasterida</taxon>
        <taxon>Pseudocohnilembidae</taxon>
        <taxon>Pseudocohnilembus</taxon>
    </lineage>
</organism>
<dbReference type="InParanoid" id="A0A0V0QGK5"/>
<dbReference type="AlphaFoldDB" id="A0A0V0QGK5"/>
<comment type="caution">
    <text evidence="1">The sequence shown here is derived from an EMBL/GenBank/DDBJ whole genome shotgun (WGS) entry which is preliminary data.</text>
</comment>
<proteinExistence type="predicted"/>
<sequence>MNGNSILSQNNVYEKNQEYNNQSQQQRLNNNANFSFFSQNQYLKDDPIQNIDIVLHDKDYQNNFILLHENINNQFSFNNTSQITNSYPYNSNIPSQLSKFLNIEEQDYIETKRKRQIINDAQQDIKVVQNINDSLNSQKFDSFQLPDTENEFLSSQIHDKNRNFLNNDFDQYFDLNNQKQDFNNDYQSYRDLLSQVSDQDFHQEFDFEQNKKGQETWTQKKYQYFKEKFENLDVNMYDTLFQQENHRNMSDNSQLIKNNEYRNIKKINKPFNKKNNFTFLGNNYKNKKFIDHPTFYNLSELQRTGDLELISFVDNIYSPNRSQTKQRDTNNSPYNKKYKLNKQYSCQQLDELDEKDLNFLMGKQNMIKKGDLQDLQLINLKELKNDQLYYQFNQEIQNLLLNFDIKQFEDQQIDFKQIDQLRANFQDDTYNQDQNFQDIQIKEDLRDNNSYFQTSQNSMMDKSNNELSFLKSNEKANNLNDTSNFLNQQNISENEQIQNPITSEIKGSVFNYEKQNITITEHPETENYTSIINNQQRKFQLTPDAQSLLGWQNSYKGCVNKLLQLQ</sequence>
<keyword evidence="2" id="KW-1185">Reference proteome</keyword>
<accession>A0A0V0QGK5</accession>
<evidence type="ECO:0000313" key="2">
    <source>
        <dbReference type="Proteomes" id="UP000054937"/>
    </source>
</evidence>
<gene>
    <name evidence="1" type="ORF">PPERSA_07287</name>
</gene>
<dbReference type="Proteomes" id="UP000054937">
    <property type="component" value="Unassembled WGS sequence"/>
</dbReference>
<reference evidence="1 2" key="1">
    <citation type="journal article" date="2015" name="Sci. Rep.">
        <title>Genome of the facultative scuticociliatosis pathogen Pseudocohnilembus persalinus provides insight into its virulence through horizontal gene transfer.</title>
        <authorList>
            <person name="Xiong J."/>
            <person name="Wang G."/>
            <person name="Cheng J."/>
            <person name="Tian M."/>
            <person name="Pan X."/>
            <person name="Warren A."/>
            <person name="Jiang C."/>
            <person name="Yuan D."/>
            <person name="Miao W."/>
        </authorList>
    </citation>
    <scope>NUCLEOTIDE SEQUENCE [LARGE SCALE GENOMIC DNA]</scope>
    <source>
        <strain evidence="1">36N120E</strain>
    </source>
</reference>